<accession>A0A0H2SAL4</accession>
<evidence type="ECO:0000313" key="1">
    <source>
        <dbReference type="EMBL" id="KLO18763.1"/>
    </source>
</evidence>
<dbReference type="Gene3D" id="3.80.10.10">
    <property type="entry name" value="Ribonuclease Inhibitor"/>
    <property type="match status" value="1"/>
</dbReference>
<sequence>MANLPPELWMKIFRFATLPEATFDSMKRVEAGVCANNDDPILRFLPDGRTYVEPYAQFKVKRVLSLVSQFFNQLVKEFLFEILFIANQATAETLADLVLGHDSGRQPGMRSWVRQIVIATPTRFSKDSCQRTTSAIIRIISKLHRLELFYLRWKTARNCEEQIVDALPPTIKHFEWHNPGGGFCNSPKRSLSQFLHGIRGNLKTLRVSGYLPLPGPLNNGDIREDAKCEFLSLKHLSVNREFYCDLHLISTWVLSDNLTCLSLGTFWSYPKTRDPQCSFFKTMLPSLRCLHLGKSARMSPKLLRVILDSATRLRRLDYAFSGDLVINNWENVQHHYLESVEIRLLFPWDLQAIGEHLRPFVVSAQQEDNHSLRFSSLRFLQFVTSPAHGGMQNDTRKLKEFIRMIMGTTSVSLEFPEDHHVPPLSPD</sequence>
<evidence type="ECO:0000313" key="2">
    <source>
        <dbReference type="Proteomes" id="UP000053477"/>
    </source>
</evidence>
<dbReference type="EMBL" id="KQ085892">
    <property type="protein sequence ID" value="KLO18763.1"/>
    <property type="molecule type" value="Genomic_DNA"/>
</dbReference>
<dbReference type="InterPro" id="IPR032675">
    <property type="entry name" value="LRR_dom_sf"/>
</dbReference>
<reference evidence="1 2" key="1">
    <citation type="submission" date="2015-04" db="EMBL/GenBank/DDBJ databases">
        <title>Complete genome sequence of Schizopora paradoxa KUC8140, a cosmopolitan wood degrader in East Asia.</title>
        <authorList>
            <consortium name="DOE Joint Genome Institute"/>
            <person name="Min B."/>
            <person name="Park H."/>
            <person name="Jang Y."/>
            <person name="Kim J.-J."/>
            <person name="Kim K.H."/>
            <person name="Pangilinan J."/>
            <person name="Lipzen A."/>
            <person name="Riley R."/>
            <person name="Grigoriev I.V."/>
            <person name="Spatafora J.W."/>
            <person name="Choi I.-G."/>
        </authorList>
    </citation>
    <scope>NUCLEOTIDE SEQUENCE [LARGE SCALE GENOMIC DNA]</scope>
    <source>
        <strain evidence="1 2">KUC8140</strain>
    </source>
</reference>
<dbReference type="AlphaFoldDB" id="A0A0H2SAL4"/>
<evidence type="ECO:0008006" key="3">
    <source>
        <dbReference type="Google" id="ProtNLM"/>
    </source>
</evidence>
<protein>
    <recommendedName>
        <fullName evidence="3">F-box domain-containing protein</fullName>
    </recommendedName>
</protein>
<proteinExistence type="predicted"/>
<name>A0A0H2SAL4_9AGAM</name>
<dbReference type="Proteomes" id="UP000053477">
    <property type="component" value="Unassembled WGS sequence"/>
</dbReference>
<dbReference type="OrthoDB" id="3256525at2759"/>
<gene>
    <name evidence="1" type="ORF">SCHPADRAFT_899546</name>
</gene>
<keyword evidence="2" id="KW-1185">Reference proteome</keyword>
<organism evidence="1 2">
    <name type="scientific">Schizopora paradoxa</name>
    <dbReference type="NCBI Taxonomy" id="27342"/>
    <lineage>
        <taxon>Eukaryota</taxon>
        <taxon>Fungi</taxon>
        <taxon>Dikarya</taxon>
        <taxon>Basidiomycota</taxon>
        <taxon>Agaricomycotina</taxon>
        <taxon>Agaricomycetes</taxon>
        <taxon>Hymenochaetales</taxon>
        <taxon>Schizoporaceae</taxon>
        <taxon>Schizopora</taxon>
    </lineage>
</organism>
<dbReference type="InParanoid" id="A0A0H2SAL4"/>